<feature type="compositionally biased region" description="Low complexity" evidence="1">
    <location>
        <begin position="1058"/>
        <end position="1068"/>
    </location>
</feature>
<dbReference type="Pfam" id="PF14252">
    <property type="entry name" value="DUF4347"/>
    <property type="match status" value="1"/>
</dbReference>
<dbReference type="STRING" id="437022.CC99x_02473"/>
<reference evidence="5" key="2">
    <citation type="journal article" date="2016" name="Genome Announc.">
        <title>Draft Genome Sequences of Two Novel Amoeba-Resistant Intranuclear Bacteria, 'Candidatus Berkiella cookevillensis' and 'Candidatus Berkiella aquae'.</title>
        <authorList>
            <person name="Mehari Y.T."/>
            <person name="Arivett B.A."/>
            <person name="Farone A.L."/>
            <person name="Gunderson J.H."/>
            <person name="Farone M.B."/>
        </authorList>
    </citation>
    <scope>NUCLEOTIDE SEQUENCE</scope>
    <source>
        <strain evidence="5">CC99</strain>
    </source>
</reference>
<dbReference type="PATRIC" id="fig|1590042.3.peg.2536"/>
<evidence type="ECO:0000313" key="4">
    <source>
        <dbReference type="EMBL" id="KRG17279.1"/>
    </source>
</evidence>
<dbReference type="Proteomes" id="UP000051494">
    <property type="component" value="Unassembled WGS sequence"/>
</dbReference>
<dbReference type="AlphaFoldDB" id="A0A0Q9Y901"/>
<feature type="domain" description="RapA2 cadherin-like" evidence="3">
    <location>
        <begin position="455"/>
        <end position="516"/>
    </location>
</feature>
<dbReference type="NCBIfam" id="NF012211">
    <property type="entry name" value="tand_rpt_95"/>
    <property type="match status" value="2"/>
</dbReference>
<feature type="domain" description="RapA2 cadherin-like" evidence="3">
    <location>
        <begin position="906"/>
        <end position="968"/>
    </location>
</feature>
<dbReference type="InterPro" id="IPR025592">
    <property type="entry name" value="DUF4347"/>
</dbReference>
<keyword evidence="6" id="KW-1185">Reference proteome</keyword>
<reference evidence="5" key="3">
    <citation type="submission" date="2021-06" db="EMBL/GenBank/DDBJ databases">
        <title>Genomic Description and Analysis of Intracellular Bacteria, Candidatus Berkiella cookevillensis and Candidatus Berkiella aquae.</title>
        <authorList>
            <person name="Kidane D.T."/>
            <person name="Mehari Y.T."/>
            <person name="Rice F.C."/>
            <person name="Arivett B.A."/>
            <person name="Farone A.L."/>
            <person name="Berk S.G."/>
            <person name="Farone M.B."/>
        </authorList>
    </citation>
    <scope>NUCLEOTIDE SEQUENCE</scope>
    <source>
        <strain evidence="5">CC99</strain>
    </source>
</reference>
<protein>
    <submittedName>
        <fullName evidence="5">DUF4347 domain-containing protein</fullName>
    </submittedName>
</protein>
<evidence type="ECO:0000256" key="1">
    <source>
        <dbReference type="SAM" id="MobiDB-lite"/>
    </source>
</evidence>
<feature type="domain" description="DUF4347" evidence="2">
    <location>
        <begin position="71"/>
        <end position="240"/>
    </location>
</feature>
<evidence type="ECO:0000259" key="3">
    <source>
        <dbReference type="Pfam" id="PF17803"/>
    </source>
</evidence>
<reference evidence="4" key="1">
    <citation type="submission" date="2015-09" db="EMBL/GenBank/DDBJ databases">
        <title>Draft Genome Sequences of Two Novel Amoeba-resistant Intranuclear Bacteria, Candidatus Berkiella cookevillensis and Candidatus Berkiella aquae.</title>
        <authorList>
            <person name="Mehari Y.T."/>
            <person name="Arivett B.A."/>
            <person name="Farone A.L."/>
            <person name="Gunderson J.H."/>
            <person name="Farone M.B."/>
        </authorList>
    </citation>
    <scope>NUCLEOTIDE SEQUENCE [LARGE SCALE GENOMIC DNA]</scope>
    <source>
        <strain evidence="4">CC99</strain>
    </source>
</reference>
<evidence type="ECO:0000313" key="5">
    <source>
        <dbReference type="EMBL" id="MCS5709079.1"/>
    </source>
</evidence>
<dbReference type="EMBL" id="LKHV02000001">
    <property type="protein sequence ID" value="MCS5709079.1"/>
    <property type="molecule type" value="Genomic_DNA"/>
</dbReference>
<feature type="domain" description="RapA2 cadherin-like" evidence="3">
    <location>
        <begin position="342"/>
        <end position="403"/>
    </location>
</feature>
<dbReference type="NCBIfam" id="NF012209">
    <property type="entry name" value="LEPR-8K"/>
    <property type="match status" value="1"/>
</dbReference>
<evidence type="ECO:0000313" key="6">
    <source>
        <dbReference type="Proteomes" id="UP000051494"/>
    </source>
</evidence>
<dbReference type="EMBL" id="LKHV01000020">
    <property type="protein sequence ID" value="KRG17279.1"/>
    <property type="molecule type" value="Genomic_DNA"/>
</dbReference>
<feature type="region of interest" description="Disordered" evidence="1">
    <location>
        <begin position="1033"/>
        <end position="1072"/>
    </location>
</feature>
<evidence type="ECO:0000259" key="2">
    <source>
        <dbReference type="Pfam" id="PF14252"/>
    </source>
</evidence>
<dbReference type="RefSeq" id="WP_057625558.1">
    <property type="nucleotide sequence ID" value="NZ_LKHV02000001.1"/>
</dbReference>
<dbReference type="Pfam" id="PF17803">
    <property type="entry name" value="Cadherin_4"/>
    <property type="match status" value="6"/>
</dbReference>
<feature type="domain" description="RapA2 cadherin-like" evidence="3">
    <location>
        <begin position="680"/>
        <end position="742"/>
    </location>
</feature>
<gene>
    <name evidence="5" type="ORF">CC99x_009200</name>
    <name evidence="4" type="ORF">CC99x_02473</name>
</gene>
<name>A0A0Q9Y901_9GAMM</name>
<feature type="compositionally biased region" description="Low complexity" evidence="1">
    <location>
        <begin position="1033"/>
        <end position="1047"/>
    </location>
</feature>
<dbReference type="InterPro" id="IPR040853">
    <property type="entry name" value="RapA2_cadherin-like"/>
</dbReference>
<feature type="domain" description="RapA2 cadherin-like" evidence="3">
    <location>
        <begin position="568"/>
        <end position="629"/>
    </location>
</feature>
<organism evidence="4">
    <name type="scientific">Candidatus Berkiella cookevillensis</name>
    <dbReference type="NCBI Taxonomy" id="437022"/>
    <lineage>
        <taxon>Bacteria</taxon>
        <taxon>Pseudomonadati</taxon>
        <taxon>Pseudomonadota</taxon>
        <taxon>Gammaproteobacteria</taxon>
        <taxon>Candidatus Berkiellales</taxon>
        <taxon>Candidatus Berkiellaceae</taxon>
        <taxon>Candidatus Berkiella</taxon>
    </lineage>
</organism>
<dbReference type="OrthoDB" id="5192166at2"/>
<dbReference type="InterPro" id="IPR053786">
    <property type="entry name" value="LEPRxLL_CS"/>
</dbReference>
<sequence length="1237" mass="131348">MRISKNEKKSLNTTLAFEQLEDRILFSADTNALIPHLDMGSNPSHQSEPATIEIITETTSTQETSSTNHEIAFVDKRIENYDALVNDILSSKNENTNLQIVLLDKDMDGLEKISEILNNTKDVNTIHIFSHSTDGVLKLGAKALTYDNIDAHADTLISWQNALTPDADILLYGCDLAQTDIGQKFIEKISQLTGSDVAASLDTSGSTQLGANWDLEYTTGAIESDTLIKANSNISWSGILNTAPTASNNTIQTQIGATYTFTAADFNFQDLDGDSFSQIQILTLPLIGGLFLSGNSILLLDTISIADINNGNFTFNPLLGILGTSFTFRVHDGTVYSDASYTMTLNLALTNTPPTAANNTVTFDEDSSYTISVADFQYSDAENNSLNQIRITTLPVNGSLTLSGVAVTLNQTIQVADIAAGNLRFTPAANANGIGYASLGFAVRDGIGFSVSSYTLTFNITPTNDLPTTANQTVSTNEDTAYSFTTADFNFSDIDGDSLSQIRINSLPANGSLTLSGVAVALNQIISAADITAGNLQFTPAANDNGVGYASFNFSVHDGTGFSLTGAAMTIDVAPANDLPTTSNQTVSTNEDTAYSFTTADFNFNDIDGDALSQIRINSLPANGSLTLSGIAVALNQIISAADITAGNLQFTPAANDNGVGYASFNFSVHDGTGFSLAGATMTIDVAPANDLPTTSNQTVSTNEDTAYSFTTADFNFNDIDGDALSQIRINSLPANGSLTLSGIAVALNQIISAADITAGNLQFTPVANDNGVGYASFNFSVHDGTGFSIAGATMTIDVVPANHLPTTANQTISTNEDTAYSFTIADFNFNDIDGDALSQIRINSLPANGSLTLSGIAVALNQIISAADITAGNLQFTPAANDNGVGYASFNFSVHDGTDFSLSSATMTIDVAPVNDLPTTANQTVNTNEGTAYSFTTADFNFNDIDGDSLSQIRINSLPANGSLTLSGVAVALNQLISAADITAGNLQFTPAINANGVGYASFNFSVHDGTGFSLADATITIDVTKLNNLPNPNNPVITNPSPETTTPEEKTKDNDTTNNKPTIKNPVSYNPQIYKNQNHTLNISDTYTVNALKISSFNFNYENEFDFNHENNSHSTRTQSYTNYQDLKIKNQFSNNVFLSALEKLEISYNAYFTQLHNHEMMLSTLKDTLTVTGLTIGLIASPWILNASTLIASLCASATIWSSVDPLPIVAKKKRASTAKSSEPDTIDALFDKK</sequence>
<comment type="caution">
    <text evidence="4">The sequence shown here is derived from an EMBL/GenBank/DDBJ whole genome shotgun (WGS) entry which is preliminary data.</text>
</comment>
<accession>A0A0Q9Y901</accession>
<proteinExistence type="predicted"/>
<feature type="domain" description="RapA2 cadherin-like" evidence="3">
    <location>
        <begin position="793"/>
        <end position="855"/>
    </location>
</feature>